<reference evidence="2 3" key="1">
    <citation type="journal article" date="2018" name="Sci. Rep.">
        <title>Genomic signatures of local adaptation to the degree of environmental predictability in rotifers.</title>
        <authorList>
            <person name="Franch-Gras L."/>
            <person name="Hahn C."/>
            <person name="Garcia-Roger E.M."/>
            <person name="Carmona M.J."/>
            <person name="Serra M."/>
            <person name="Gomez A."/>
        </authorList>
    </citation>
    <scope>NUCLEOTIDE SEQUENCE [LARGE SCALE GENOMIC DNA]</scope>
    <source>
        <strain evidence="2">HYR1</strain>
    </source>
</reference>
<proteinExistence type="predicted"/>
<sequence length="69" mass="8542">TSFNVLGTFDEINFSEFYLSNHSKFQTILNKSYVNRFYILYILWFYFLLIQTLKHLYEIPKKLDRDMIF</sequence>
<dbReference type="EMBL" id="REGN01008904">
    <property type="protein sequence ID" value="RNA02402.1"/>
    <property type="molecule type" value="Genomic_DNA"/>
</dbReference>
<dbReference type="Proteomes" id="UP000276133">
    <property type="component" value="Unassembled WGS sequence"/>
</dbReference>
<evidence type="ECO:0000313" key="2">
    <source>
        <dbReference type="EMBL" id="RNA02402.1"/>
    </source>
</evidence>
<accession>A0A3M7PTC2</accession>
<feature type="transmembrane region" description="Helical" evidence="1">
    <location>
        <begin position="38"/>
        <end position="57"/>
    </location>
</feature>
<keyword evidence="1" id="KW-0472">Membrane</keyword>
<evidence type="ECO:0000256" key="1">
    <source>
        <dbReference type="SAM" id="Phobius"/>
    </source>
</evidence>
<protein>
    <submittedName>
        <fullName evidence="2">Uncharacterized protein</fullName>
    </submittedName>
</protein>
<name>A0A3M7PTC2_BRAPC</name>
<evidence type="ECO:0000313" key="3">
    <source>
        <dbReference type="Proteomes" id="UP000276133"/>
    </source>
</evidence>
<gene>
    <name evidence="2" type="ORF">BpHYR1_023692</name>
</gene>
<keyword evidence="1" id="KW-0812">Transmembrane</keyword>
<organism evidence="2 3">
    <name type="scientific">Brachionus plicatilis</name>
    <name type="common">Marine rotifer</name>
    <name type="synonym">Brachionus muelleri</name>
    <dbReference type="NCBI Taxonomy" id="10195"/>
    <lineage>
        <taxon>Eukaryota</taxon>
        <taxon>Metazoa</taxon>
        <taxon>Spiralia</taxon>
        <taxon>Gnathifera</taxon>
        <taxon>Rotifera</taxon>
        <taxon>Eurotatoria</taxon>
        <taxon>Monogononta</taxon>
        <taxon>Pseudotrocha</taxon>
        <taxon>Ploima</taxon>
        <taxon>Brachionidae</taxon>
        <taxon>Brachionus</taxon>
    </lineage>
</organism>
<feature type="non-terminal residue" evidence="2">
    <location>
        <position position="1"/>
    </location>
</feature>
<keyword evidence="3" id="KW-1185">Reference proteome</keyword>
<comment type="caution">
    <text evidence="2">The sequence shown here is derived from an EMBL/GenBank/DDBJ whole genome shotgun (WGS) entry which is preliminary data.</text>
</comment>
<keyword evidence="1" id="KW-1133">Transmembrane helix</keyword>
<dbReference type="AlphaFoldDB" id="A0A3M7PTC2"/>